<dbReference type="RefSeq" id="WP_225347115.1">
    <property type="nucleotide sequence ID" value="NZ_CANLSP010000004.1"/>
</dbReference>
<dbReference type="GO" id="GO:0032153">
    <property type="term" value="C:cell division site"/>
    <property type="evidence" value="ECO:0007669"/>
    <property type="project" value="UniProtKB-UniRule"/>
</dbReference>
<evidence type="ECO:0000313" key="12">
    <source>
        <dbReference type="Proteomes" id="UP001170481"/>
    </source>
</evidence>
<dbReference type="Pfam" id="PF04977">
    <property type="entry name" value="DivIC"/>
    <property type="match status" value="1"/>
</dbReference>
<evidence type="ECO:0000256" key="5">
    <source>
        <dbReference type="ARBA" id="ARBA00023136"/>
    </source>
</evidence>
<dbReference type="InterPro" id="IPR023081">
    <property type="entry name" value="Cell_div_FtsB"/>
</dbReference>
<keyword evidence="1 7" id="KW-1003">Cell membrane</keyword>
<proteinExistence type="inferred from homology"/>
<comment type="subcellular location">
    <subcellularLocation>
        <location evidence="7">Cell inner membrane</location>
        <topology evidence="7">Single-pass type II membrane protein</topology>
    </subcellularLocation>
    <text evidence="7">Localizes to the division septum.</text>
</comment>
<reference evidence="10" key="4">
    <citation type="submission" date="2024-05" db="EMBL/GenBank/DDBJ databases">
        <title>Genome-based characterization of strain KMM 296 and proposal for reclassification of Cobetia litoralis and Cobetia pacifica, and emended description of the species Cobetia amphilecti and Cobetia marina.</title>
        <authorList>
            <person name="Balabanova L."/>
            <person name="Nedashkovskaya O."/>
        </authorList>
    </citation>
    <scope>NUCLEOTIDE SEQUENCE</scope>
    <source>
        <strain evidence="10">NRIC 0815</strain>
    </source>
</reference>
<dbReference type="GO" id="GO:0030428">
    <property type="term" value="C:cell septum"/>
    <property type="evidence" value="ECO:0007669"/>
    <property type="project" value="TreeGrafter"/>
</dbReference>
<gene>
    <name evidence="7 11" type="primary">ftsB</name>
    <name evidence="11" type="ORF">Q4535_15665</name>
    <name evidence="10" type="ORF">QLT01_06695</name>
</gene>
<dbReference type="PANTHER" id="PTHR37485">
    <property type="entry name" value="CELL DIVISION PROTEIN FTSB"/>
    <property type="match status" value="1"/>
</dbReference>
<dbReference type="GO" id="GO:0005886">
    <property type="term" value="C:plasma membrane"/>
    <property type="evidence" value="ECO:0007669"/>
    <property type="project" value="UniProtKB-SubCell"/>
</dbReference>
<dbReference type="GO" id="GO:0043093">
    <property type="term" value="P:FtsZ-dependent cytokinesis"/>
    <property type="evidence" value="ECO:0007669"/>
    <property type="project" value="UniProtKB-UniRule"/>
</dbReference>
<organism evidence="11 12">
    <name type="scientific">Cobetia amphilecti</name>
    <dbReference type="NCBI Taxonomy" id="1055104"/>
    <lineage>
        <taxon>Bacteria</taxon>
        <taxon>Pseudomonadati</taxon>
        <taxon>Pseudomonadota</taxon>
        <taxon>Gammaproteobacteria</taxon>
        <taxon>Oceanospirillales</taxon>
        <taxon>Halomonadaceae</taxon>
        <taxon>Cobetia</taxon>
    </lineage>
</organism>
<dbReference type="Proteomes" id="UP001229025">
    <property type="component" value="Unassembled WGS sequence"/>
</dbReference>
<sequence length="134" mass="14927">MRAATAKDIAMLKWINISLLLLLALLQYRLWWGENGITELFDIRARVQQLSKEDAVLDNRNQRLGAEVVDLKNGLAAIEERARNDLGMVRKDEQFLWVPNVAVPERKAPSPDEVADGALEGKGLEGGLPKVITP</sequence>
<comment type="subunit">
    <text evidence="7">Part of a complex composed of FtsB, FtsL and FtsQ.</text>
</comment>
<dbReference type="NCBIfam" id="NF002058">
    <property type="entry name" value="PRK00888.1"/>
    <property type="match status" value="1"/>
</dbReference>
<keyword evidence="7" id="KW-0997">Cell inner membrane</keyword>
<evidence type="ECO:0000256" key="7">
    <source>
        <dbReference type="HAMAP-Rule" id="MF_00599"/>
    </source>
</evidence>
<evidence type="ECO:0000313" key="13">
    <source>
        <dbReference type="Proteomes" id="UP001229025"/>
    </source>
</evidence>
<keyword evidence="4 7" id="KW-1133">Transmembrane helix</keyword>
<name>A0AAP4U198_9GAMM</name>
<dbReference type="GeneID" id="97327278"/>
<evidence type="ECO:0000256" key="2">
    <source>
        <dbReference type="ARBA" id="ARBA00022618"/>
    </source>
</evidence>
<comment type="caution">
    <text evidence="11">The sequence shown here is derived from an EMBL/GenBank/DDBJ whole genome shotgun (WGS) entry which is preliminary data.</text>
</comment>
<protein>
    <recommendedName>
        <fullName evidence="7">Cell division protein FtsB</fullName>
    </recommendedName>
</protein>
<dbReference type="EMBL" id="JAUORK010000027">
    <property type="protein sequence ID" value="MDO6673543.1"/>
    <property type="molecule type" value="Genomic_DNA"/>
</dbReference>
<evidence type="ECO:0000256" key="8">
    <source>
        <dbReference type="SAM" id="MobiDB-lite"/>
    </source>
</evidence>
<evidence type="ECO:0000256" key="1">
    <source>
        <dbReference type="ARBA" id="ARBA00022475"/>
    </source>
</evidence>
<reference evidence="13" key="3">
    <citation type="submission" date="2023-07" db="EMBL/GenBank/DDBJ databases">
        <title>Genome-based characterization of strain KMM 296 and proposal for reclassification of Cobetia litoralis and Cobetia pacifica, and emended description of the species Cobetia amphilecti and Cobetia marina.</title>
        <authorList>
            <person name="Balabanova L."/>
            <person name="Nedashkovskaya O."/>
        </authorList>
    </citation>
    <scope>NUCLEOTIDE SEQUENCE [LARGE SCALE GENOMIC DNA]</scope>
    <source>
        <strain evidence="13">NRIC 0815</strain>
    </source>
</reference>
<evidence type="ECO:0000313" key="10">
    <source>
        <dbReference type="EMBL" id="MDI5884040.1"/>
    </source>
</evidence>
<evidence type="ECO:0000256" key="6">
    <source>
        <dbReference type="ARBA" id="ARBA00023306"/>
    </source>
</evidence>
<dbReference type="HAMAP" id="MF_00599">
    <property type="entry name" value="FtsB"/>
    <property type="match status" value="1"/>
</dbReference>
<evidence type="ECO:0000256" key="3">
    <source>
        <dbReference type="ARBA" id="ARBA00022692"/>
    </source>
</evidence>
<keyword evidence="13" id="KW-1185">Reference proteome</keyword>
<evidence type="ECO:0000256" key="4">
    <source>
        <dbReference type="ARBA" id="ARBA00022989"/>
    </source>
</evidence>
<dbReference type="InterPro" id="IPR007060">
    <property type="entry name" value="FtsL/DivIC"/>
</dbReference>
<reference evidence="10" key="1">
    <citation type="submission" date="2023-04" db="EMBL/GenBank/DDBJ databases">
        <authorList>
            <person name="Otstavnykh N."/>
            <person name="Seitkalieva A."/>
            <person name="Bystritskaya E."/>
        </authorList>
    </citation>
    <scope>NUCLEOTIDE SEQUENCE</scope>
    <source>
        <strain evidence="10">NRIC 0815</strain>
    </source>
</reference>
<dbReference type="Proteomes" id="UP001170481">
    <property type="component" value="Unassembled WGS sequence"/>
</dbReference>
<comment type="function">
    <text evidence="7">Essential cell division protein. May link together the upstream cell division proteins, which are predominantly cytoplasmic, with the downstream cell division proteins, which are predominantly periplasmic.</text>
</comment>
<feature type="region of interest" description="Disordered" evidence="8">
    <location>
        <begin position="107"/>
        <end position="134"/>
    </location>
</feature>
<feature type="transmembrane region" description="Helical" evidence="9">
    <location>
        <begin position="12"/>
        <end position="32"/>
    </location>
</feature>
<reference evidence="11" key="2">
    <citation type="submission" date="2023-07" db="EMBL/GenBank/DDBJ databases">
        <title>Genome content predicts the carbon catabolic preferences of heterotrophic bacteria.</title>
        <authorList>
            <person name="Gralka M."/>
        </authorList>
    </citation>
    <scope>NUCLEOTIDE SEQUENCE</scope>
    <source>
        <strain evidence="11">C2R13</strain>
    </source>
</reference>
<feature type="topological domain" description="Periplasmic" evidence="7">
    <location>
        <begin position="33"/>
        <end position="134"/>
    </location>
</feature>
<dbReference type="EMBL" id="JASCSA010000004">
    <property type="protein sequence ID" value="MDI5884040.1"/>
    <property type="molecule type" value="Genomic_DNA"/>
</dbReference>
<evidence type="ECO:0000313" key="11">
    <source>
        <dbReference type="EMBL" id="MDO6673543.1"/>
    </source>
</evidence>
<keyword evidence="6 7" id="KW-0131">Cell cycle</keyword>
<comment type="similarity">
    <text evidence="7">Belongs to the FtsB family.</text>
</comment>
<evidence type="ECO:0000256" key="9">
    <source>
        <dbReference type="SAM" id="Phobius"/>
    </source>
</evidence>
<dbReference type="AlphaFoldDB" id="A0AAP4U198"/>
<keyword evidence="3 7" id="KW-0812">Transmembrane</keyword>
<accession>A0AAP4U198</accession>
<keyword evidence="5 7" id="KW-0472">Membrane</keyword>
<keyword evidence="2 7" id="KW-0132">Cell division</keyword>
<feature type="topological domain" description="Cytoplasmic" evidence="7">
    <location>
        <begin position="1"/>
        <end position="14"/>
    </location>
</feature>
<dbReference type="PANTHER" id="PTHR37485:SF1">
    <property type="entry name" value="CELL DIVISION PROTEIN FTSB"/>
    <property type="match status" value="1"/>
</dbReference>